<evidence type="ECO:0000256" key="4">
    <source>
        <dbReference type="ARBA" id="ARBA00022723"/>
    </source>
</evidence>
<dbReference type="Gene3D" id="3.40.640.10">
    <property type="entry name" value="Type I PLP-dependent aspartate aminotransferase-like (Major domain)"/>
    <property type="match status" value="1"/>
</dbReference>
<evidence type="ECO:0000256" key="1">
    <source>
        <dbReference type="ARBA" id="ARBA00001933"/>
    </source>
</evidence>
<keyword evidence="7" id="KW-0411">Iron-sulfur</keyword>
<sequence>MVYLDYAATSPLLPEVMKAMHQAETRFFANASALHTPGHLAMNQIEHTRELLARLINAEPEEIIFTSGASESNNTVIRTFEGHQIETSPLEHHSIIETAQEYRGEKLPKLYSYMLVNNEIGEVLNLAGVVERAGRDKVIDCPEMFDKKNGWGKPLVAVKKGAYVHSDLTQALGKMPIDVKALGADYATFSAHKIGGPVGVGALYVRKGVPLKPLIIGGNQENKRRGGTYNTVGIVGFGAALEYVLREKTWKKYDTTIRDLRDELAERILAEIPGSSLNTDLTPGVSLPNILNASFQAAEGESIQLYLDAEEIVVSTGSACAAGDTKPSHVLMAKTGDAEVAHSSIRFSFGLENTKEDVEAVMRVLPGIIERLQQISTIAADNSR</sequence>
<name>A0ABY0FLP0_9BACT</name>
<dbReference type="InterPro" id="IPR015421">
    <property type="entry name" value="PyrdxlP-dep_Trfase_major"/>
</dbReference>
<dbReference type="InterPro" id="IPR016454">
    <property type="entry name" value="Cysteine_dSase"/>
</dbReference>
<dbReference type="Pfam" id="PF00266">
    <property type="entry name" value="Aminotran_5"/>
    <property type="match status" value="2"/>
</dbReference>
<dbReference type="RefSeq" id="WP_129735023.1">
    <property type="nucleotide sequence ID" value="NZ_PRLM01000004.1"/>
</dbReference>
<keyword evidence="6" id="KW-0408">Iron</keyword>
<proteinExistence type="inferred from homology"/>
<comment type="cofactor">
    <cofactor evidence="1">
        <name>pyridoxal 5'-phosphate</name>
        <dbReference type="ChEBI" id="CHEBI:597326"/>
    </cofactor>
</comment>
<dbReference type="PANTHER" id="PTHR11601:SF34">
    <property type="entry name" value="CYSTEINE DESULFURASE"/>
    <property type="match status" value="1"/>
</dbReference>
<evidence type="ECO:0000313" key="11">
    <source>
        <dbReference type="Proteomes" id="UP001191019"/>
    </source>
</evidence>
<organism evidence="10 11">
    <name type="scientific">Candidatus Nanosyncoccus alces</name>
    <dbReference type="NCBI Taxonomy" id="2171997"/>
    <lineage>
        <taxon>Bacteria</taxon>
        <taxon>Candidatus Saccharimonadota</taxon>
        <taxon>Candidatus Nanosyncoccalia</taxon>
        <taxon>Candidatus Nanosyncoccales</taxon>
        <taxon>Candidatus Nanosyncoccaceae</taxon>
        <taxon>Candidatus Nanosyncoccus</taxon>
    </lineage>
</organism>
<dbReference type="EMBL" id="PRLM01000004">
    <property type="protein sequence ID" value="RYC74725.1"/>
    <property type="molecule type" value="Genomic_DNA"/>
</dbReference>
<evidence type="ECO:0000256" key="7">
    <source>
        <dbReference type="ARBA" id="ARBA00023014"/>
    </source>
</evidence>
<dbReference type="PIRSF" id="PIRSF005572">
    <property type="entry name" value="NifS"/>
    <property type="match status" value="1"/>
</dbReference>
<dbReference type="Gene3D" id="3.90.1150.10">
    <property type="entry name" value="Aspartate Aminotransferase, domain 1"/>
    <property type="match status" value="1"/>
</dbReference>
<dbReference type="SUPFAM" id="SSF53383">
    <property type="entry name" value="PLP-dependent transferases"/>
    <property type="match status" value="1"/>
</dbReference>
<feature type="domain" description="Aminotransferase class V" evidence="9">
    <location>
        <begin position="2"/>
        <end position="103"/>
    </location>
</feature>
<dbReference type="InterPro" id="IPR015424">
    <property type="entry name" value="PyrdxlP-dep_Trfase"/>
</dbReference>
<dbReference type="PANTHER" id="PTHR11601">
    <property type="entry name" value="CYSTEINE DESULFURYLASE FAMILY MEMBER"/>
    <property type="match status" value="1"/>
</dbReference>
<evidence type="ECO:0000256" key="3">
    <source>
        <dbReference type="ARBA" id="ARBA00022679"/>
    </source>
</evidence>
<comment type="similarity">
    <text evidence="2">Belongs to the class-V pyridoxal-phosphate-dependent aminotransferase family. NifS/IscS subfamily.</text>
</comment>
<dbReference type="Proteomes" id="UP001191019">
    <property type="component" value="Unassembled WGS sequence"/>
</dbReference>
<evidence type="ECO:0000259" key="9">
    <source>
        <dbReference type="Pfam" id="PF00266"/>
    </source>
</evidence>
<dbReference type="InterPro" id="IPR015422">
    <property type="entry name" value="PyrdxlP-dep_Trfase_small"/>
</dbReference>
<evidence type="ECO:0000256" key="6">
    <source>
        <dbReference type="ARBA" id="ARBA00023004"/>
    </source>
</evidence>
<dbReference type="Gene3D" id="1.10.260.50">
    <property type="match status" value="1"/>
</dbReference>
<keyword evidence="11" id="KW-1185">Reference proteome</keyword>
<protein>
    <submittedName>
        <fullName evidence="10">IscS-like cysteine desulfurase</fullName>
        <ecNumber evidence="10">2.8.1.7</ecNumber>
    </submittedName>
</protein>
<dbReference type="InterPro" id="IPR000192">
    <property type="entry name" value="Aminotrans_V_dom"/>
</dbReference>
<reference evidence="10 11" key="2">
    <citation type="journal article" date="2020" name="Cell Rep.">
        <title>Acquisition and Adaptation of Ultra-small Parasitic Reduced Genome Bacteria to Mammalian Hosts.</title>
        <authorList>
            <person name="McLean J.S."/>
            <person name="Bor B."/>
            <person name="Kerns K.A."/>
            <person name="Liu Q."/>
            <person name="To T.T."/>
            <person name="Solden L."/>
            <person name="Hendrickson E.L."/>
            <person name="Wrighton K."/>
            <person name="Shi W."/>
            <person name="He X."/>
        </authorList>
    </citation>
    <scope>NUCLEOTIDE SEQUENCE [LARGE SCALE GENOMIC DNA]</scope>
    <source>
        <strain evidence="10 11">TM7_G3_2_Rum_HOT_351B</strain>
    </source>
</reference>
<evidence type="ECO:0000256" key="5">
    <source>
        <dbReference type="ARBA" id="ARBA00022898"/>
    </source>
</evidence>
<keyword evidence="5" id="KW-0663">Pyridoxal phosphate</keyword>
<accession>A0ABY0FLP0</accession>
<gene>
    <name evidence="10" type="primary">iscS_1</name>
    <name evidence="10" type="ORF">G3RUM_00479</name>
</gene>
<keyword evidence="3 10" id="KW-0808">Transferase</keyword>
<evidence type="ECO:0000256" key="2">
    <source>
        <dbReference type="ARBA" id="ARBA00006490"/>
    </source>
</evidence>
<comment type="caution">
    <text evidence="10">The sequence shown here is derived from an EMBL/GenBank/DDBJ whole genome shotgun (WGS) entry which is preliminary data.</text>
</comment>
<dbReference type="GO" id="GO:0031071">
    <property type="term" value="F:cysteine desulfurase activity"/>
    <property type="evidence" value="ECO:0007669"/>
    <property type="project" value="UniProtKB-EC"/>
</dbReference>
<evidence type="ECO:0000313" key="10">
    <source>
        <dbReference type="EMBL" id="RYC74725.1"/>
    </source>
</evidence>
<comment type="catalytic activity">
    <reaction evidence="8">
        <text>(sulfur carrier)-H + L-cysteine = (sulfur carrier)-SH + L-alanine</text>
        <dbReference type="Rhea" id="RHEA:43892"/>
        <dbReference type="Rhea" id="RHEA-COMP:14737"/>
        <dbReference type="Rhea" id="RHEA-COMP:14739"/>
        <dbReference type="ChEBI" id="CHEBI:29917"/>
        <dbReference type="ChEBI" id="CHEBI:35235"/>
        <dbReference type="ChEBI" id="CHEBI:57972"/>
        <dbReference type="ChEBI" id="CHEBI:64428"/>
        <dbReference type="EC" id="2.8.1.7"/>
    </reaction>
</comment>
<keyword evidence="4" id="KW-0479">Metal-binding</keyword>
<reference evidence="10 11" key="1">
    <citation type="journal article" date="2018" name="bioRxiv">
        <title>Evidence of independent acquisition and adaption of ultra-small bacteria to human hosts across the highly diverse yet reduced genomes of the phylum Saccharibacteria.</title>
        <authorList>
            <person name="McLean J.S."/>
            <person name="Bor B."/>
            <person name="To T.T."/>
            <person name="Liu Q."/>
            <person name="Kearns K.A."/>
            <person name="Solden L.M."/>
            <person name="Wrighton K.C."/>
            <person name="He X."/>
            <person name="Shi W."/>
        </authorList>
    </citation>
    <scope>NUCLEOTIDE SEQUENCE [LARGE SCALE GENOMIC DNA]</scope>
    <source>
        <strain evidence="10 11">TM7_G3_2_Rum_HOT_351B</strain>
    </source>
</reference>
<feature type="domain" description="Aminotransferase class V" evidence="9">
    <location>
        <begin position="158"/>
        <end position="361"/>
    </location>
</feature>
<evidence type="ECO:0000256" key="8">
    <source>
        <dbReference type="ARBA" id="ARBA00050776"/>
    </source>
</evidence>
<dbReference type="EC" id="2.8.1.7" evidence="10"/>